<organism evidence="2 3">
    <name type="scientific">Apodospora peruviana</name>
    <dbReference type="NCBI Taxonomy" id="516989"/>
    <lineage>
        <taxon>Eukaryota</taxon>
        <taxon>Fungi</taxon>
        <taxon>Dikarya</taxon>
        <taxon>Ascomycota</taxon>
        <taxon>Pezizomycotina</taxon>
        <taxon>Sordariomycetes</taxon>
        <taxon>Sordariomycetidae</taxon>
        <taxon>Sordariales</taxon>
        <taxon>Lasiosphaeriaceae</taxon>
        <taxon>Apodospora</taxon>
    </lineage>
</organism>
<evidence type="ECO:0000313" key="3">
    <source>
        <dbReference type="Proteomes" id="UP001283341"/>
    </source>
</evidence>
<sequence length="90" mass="10434">MSIKIWVQSRCQEIWNILSLLLSFARSLPRTKQVPSLLSFRPLVLDMEGIILNDDSRTLSTYAAGTKNKHNRNIKCKSPLHRNRKQSKIE</sequence>
<evidence type="ECO:0000256" key="1">
    <source>
        <dbReference type="SAM" id="MobiDB-lite"/>
    </source>
</evidence>
<gene>
    <name evidence="2" type="ORF">B0H66DRAFT_301542</name>
</gene>
<keyword evidence="3" id="KW-1185">Reference proteome</keyword>
<proteinExistence type="predicted"/>
<dbReference type="AlphaFoldDB" id="A0AAE0M2A6"/>
<name>A0AAE0M2A6_9PEZI</name>
<dbReference type="EMBL" id="JAUEDM010000005">
    <property type="protein sequence ID" value="KAK3316681.1"/>
    <property type="molecule type" value="Genomic_DNA"/>
</dbReference>
<protein>
    <submittedName>
        <fullName evidence="2">Uncharacterized protein</fullName>
    </submittedName>
</protein>
<accession>A0AAE0M2A6</accession>
<evidence type="ECO:0000313" key="2">
    <source>
        <dbReference type="EMBL" id="KAK3316681.1"/>
    </source>
</evidence>
<reference evidence="2" key="1">
    <citation type="journal article" date="2023" name="Mol. Phylogenet. Evol.">
        <title>Genome-scale phylogeny and comparative genomics of the fungal order Sordariales.</title>
        <authorList>
            <person name="Hensen N."/>
            <person name="Bonometti L."/>
            <person name="Westerberg I."/>
            <person name="Brannstrom I.O."/>
            <person name="Guillou S."/>
            <person name="Cros-Aarteil S."/>
            <person name="Calhoun S."/>
            <person name="Haridas S."/>
            <person name="Kuo A."/>
            <person name="Mondo S."/>
            <person name="Pangilinan J."/>
            <person name="Riley R."/>
            <person name="LaButti K."/>
            <person name="Andreopoulos B."/>
            <person name="Lipzen A."/>
            <person name="Chen C."/>
            <person name="Yan M."/>
            <person name="Daum C."/>
            <person name="Ng V."/>
            <person name="Clum A."/>
            <person name="Steindorff A."/>
            <person name="Ohm R.A."/>
            <person name="Martin F."/>
            <person name="Silar P."/>
            <person name="Natvig D.O."/>
            <person name="Lalanne C."/>
            <person name="Gautier V."/>
            <person name="Ament-Velasquez S.L."/>
            <person name="Kruys A."/>
            <person name="Hutchinson M.I."/>
            <person name="Powell A.J."/>
            <person name="Barry K."/>
            <person name="Miller A.N."/>
            <person name="Grigoriev I.V."/>
            <person name="Debuchy R."/>
            <person name="Gladieux P."/>
            <person name="Hiltunen Thoren M."/>
            <person name="Johannesson H."/>
        </authorList>
    </citation>
    <scope>NUCLEOTIDE SEQUENCE</scope>
    <source>
        <strain evidence="2">CBS 118394</strain>
    </source>
</reference>
<reference evidence="2" key="2">
    <citation type="submission" date="2023-06" db="EMBL/GenBank/DDBJ databases">
        <authorList>
            <consortium name="Lawrence Berkeley National Laboratory"/>
            <person name="Haridas S."/>
            <person name="Hensen N."/>
            <person name="Bonometti L."/>
            <person name="Westerberg I."/>
            <person name="Brannstrom I.O."/>
            <person name="Guillou S."/>
            <person name="Cros-Aarteil S."/>
            <person name="Calhoun S."/>
            <person name="Kuo A."/>
            <person name="Mondo S."/>
            <person name="Pangilinan J."/>
            <person name="Riley R."/>
            <person name="Labutti K."/>
            <person name="Andreopoulos B."/>
            <person name="Lipzen A."/>
            <person name="Chen C."/>
            <person name="Yanf M."/>
            <person name="Daum C."/>
            <person name="Ng V."/>
            <person name="Clum A."/>
            <person name="Steindorff A."/>
            <person name="Ohm R."/>
            <person name="Martin F."/>
            <person name="Silar P."/>
            <person name="Natvig D."/>
            <person name="Lalanne C."/>
            <person name="Gautier V."/>
            <person name="Ament-Velasquez S.L."/>
            <person name="Kruys A."/>
            <person name="Hutchinson M.I."/>
            <person name="Powell A.J."/>
            <person name="Barry K."/>
            <person name="Miller A.N."/>
            <person name="Grigoriev I.V."/>
            <person name="Debuchy R."/>
            <person name="Gladieux P."/>
            <person name="Thoren M.H."/>
            <person name="Johannesson H."/>
        </authorList>
    </citation>
    <scope>NUCLEOTIDE SEQUENCE</scope>
    <source>
        <strain evidence="2">CBS 118394</strain>
    </source>
</reference>
<dbReference type="Proteomes" id="UP001283341">
    <property type="component" value="Unassembled WGS sequence"/>
</dbReference>
<comment type="caution">
    <text evidence="2">The sequence shown here is derived from an EMBL/GenBank/DDBJ whole genome shotgun (WGS) entry which is preliminary data.</text>
</comment>
<feature type="region of interest" description="Disordered" evidence="1">
    <location>
        <begin position="70"/>
        <end position="90"/>
    </location>
</feature>